<feature type="region of interest" description="Disordered" evidence="2">
    <location>
        <begin position="565"/>
        <end position="748"/>
    </location>
</feature>
<feature type="non-terminal residue" evidence="4">
    <location>
        <position position="1"/>
    </location>
</feature>
<keyword evidence="1" id="KW-0479">Metal-binding</keyword>
<evidence type="ECO:0000256" key="1">
    <source>
        <dbReference type="PROSITE-ProRule" id="PRU00042"/>
    </source>
</evidence>
<feature type="region of interest" description="Disordered" evidence="2">
    <location>
        <begin position="114"/>
        <end position="171"/>
    </location>
</feature>
<evidence type="ECO:0000313" key="5">
    <source>
        <dbReference type="Proteomes" id="UP000553632"/>
    </source>
</evidence>
<protein>
    <recommendedName>
        <fullName evidence="3">C2H2-type domain-containing protein</fullName>
    </recommendedName>
</protein>
<feature type="domain" description="C2H2-type" evidence="3">
    <location>
        <begin position="315"/>
        <end position="347"/>
    </location>
</feature>
<keyword evidence="5" id="KW-1185">Reference proteome</keyword>
<feature type="region of interest" description="Disordered" evidence="2">
    <location>
        <begin position="269"/>
        <end position="318"/>
    </location>
</feature>
<feature type="non-terminal residue" evidence="4">
    <location>
        <position position="748"/>
    </location>
</feature>
<organism evidence="4 5">
    <name type="scientific">Perkinsus olseni</name>
    <name type="common">Perkinsus atlanticus</name>
    <dbReference type="NCBI Taxonomy" id="32597"/>
    <lineage>
        <taxon>Eukaryota</taxon>
        <taxon>Sar</taxon>
        <taxon>Alveolata</taxon>
        <taxon>Perkinsozoa</taxon>
        <taxon>Perkinsea</taxon>
        <taxon>Perkinsida</taxon>
        <taxon>Perkinsidae</taxon>
        <taxon>Perkinsus</taxon>
    </lineage>
</organism>
<proteinExistence type="predicted"/>
<comment type="caution">
    <text evidence="4">The sequence shown here is derived from an EMBL/GenBank/DDBJ whole genome shotgun (WGS) entry which is preliminary data.</text>
</comment>
<feature type="compositionally biased region" description="Polar residues" evidence="2">
    <location>
        <begin position="114"/>
        <end position="124"/>
    </location>
</feature>
<dbReference type="GO" id="GO:0008270">
    <property type="term" value="F:zinc ion binding"/>
    <property type="evidence" value="ECO:0007669"/>
    <property type="project" value="UniProtKB-KW"/>
</dbReference>
<dbReference type="Gene3D" id="3.30.160.60">
    <property type="entry name" value="Classic Zinc Finger"/>
    <property type="match status" value="1"/>
</dbReference>
<feature type="compositionally biased region" description="Basic and acidic residues" evidence="2">
    <location>
        <begin position="414"/>
        <end position="427"/>
    </location>
</feature>
<feature type="region of interest" description="Disordered" evidence="2">
    <location>
        <begin position="372"/>
        <end position="479"/>
    </location>
</feature>
<dbReference type="AlphaFoldDB" id="A0A7J6QBQ3"/>
<evidence type="ECO:0000256" key="2">
    <source>
        <dbReference type="SAM" id="MobiDB-lite"/>
    </source>
</evidence>
<feature type="compositionally biased region" description="Low complexity" evidence="2">
    <location>
        <begin position="654"/>
        <end position="670"/>
    </location>
</feature>
<feature type="compositionally biased region" description="Polar residues" evidence="2">
    <location>
        <begin position="294"/>
        <end position="305"/>
    </location>
</feature>
<feature type="region of interest" description="Disordered" evidence="2">
    <location>
        <begin position="501"/>
        <end position="521"/>
    </location>
</feature>
<dbReference type="InterPro" id="IPR013087">
    <property type="entry name" value="Znf_C2H2_type"/>
</dbReference>
<sequence>GGASNPLLEAFERVTAAEKVPAVESPARPRGFGRPNRSLDSSSGMVIRDPSTSLSPSTSSAENTDAFLAKAAQLHRKASPPRPALASPPSMTAIPEAEVVDWDVEIETFLASVGSSRPSVEGRQSSTATNEASAGSGGTTSATRPPLTDRRAAAWASRRSSSSSGCYHHAVPARDSTTSCTVEMNCTSMMLSVRDPISNDSNLISRIDHVSHKDLSVLEPLVEEKPYSTTTAPAAAVPHRASLDQPSGCPDLLTGPVGAPDHRPAQVALSRVPSRSLLGGRSPKASRRPLLSMMPQTSSGQLDSETTIEEPSSHHKCPHCGRTFASKDKLGVHERVCQRVFMTKRQPVDFRRHRAKNTALEAFVGSTFAENDAAAGGDSNPPPAAAAKPQPKRAGGGSRKRSRSAPQTRRQQRKIKDSQPARSKSREPPPSSDSASRNRPQGAKSRSGRRVGATAKSPGSPERKEAENRPSITSKEAELRSSLLSTARKSRGSLLAALARDESSAACLVGDQTSLDKDESWQRRSAELARKYTSWSQSILRSSLEAANRGAEATEEASLAAADLINPWDSSRAPKGHSAESCGPESEHSRISRRAVAFVDAKESSLEAKPLQPTETRLSLTYGSVGDKSQQQQAHEDSLPSSRMFMQNTHEAAARPPAVAPSASSRASSSIEDIIRKYTSMSKVEIVESPRHSRDKPVGPRREGVEKLATPTTGDDVPEEHSSGSSDRPLYDPSKYFGDNSDDEALRD</sequence>
<keyword evidence="1" id="KW-0862">Zinc</keyword>
<gene>
    <name evidence="4" type="ORF">FOZ63_033457</name>
</gene>
<feature type="compositionally biased region" description="Low complexity" evidence="2">
    <location>
        <begin position="50"/>
        <end position="60"/>
    </location>
</feature>
<dbReference type="Proteomes" id="UP000553632">
    <property type="component" value="Unassembled WGS sequence"/>
</dbReference>
<feature type="compositionally biased region" description="Low complexity" evidence="2">
    <location>
        <begin position="125"/>
        <end position="143"/>
    </location>
</feature>
<reference evidence="4 5" key="1">
    <citation type="submission" date="2020-04" db="EMBL/GenBank/DDBJ databases">
        <title>Perkinsus olseni comparative genomics.</title>
        <authorList>
            <person name="Bogema D.R."/>
        </authorList>
    </citation>
    <scope>NUCLEOTIDE SEQUENCE [LARGE SCALE GENOMIC DNA]</scope>
    <source>
        <strain evidence="4 5">ATCC PRA-207</strain>
    </source>
</reference>
<feature type="compositionally biased region" description="Polar residues" evidence="2">
    <location>
        <begin position="613"/>
        <end position="650"/>
    </location>
</feature>
<keyword evidence="1" id="KW-0863">Zinc-finger</keyword>
<feature type="region of interest" description="Disordered" evidence="2">
    <location>
        <begin position="21"/>
        <end position="65"/>
    </location>
</feature>
<dbReference type="PROSITE" id="PS50157">
    <property type="entry name" value="ZINC_FINGER_C2H2_2"/>
    <property type="match status" value="1"/>
</dbReference>
<evidence type="ECO:0000313" key="4">
    <source>
        <dbReference type="EMBL" id="KAF4705461.1"/>
    </source>
</evidence>
<dbReference type="EMBL" id="JABANO010034250">
    <property type="protein sequence ID" value="KAF4705461.1"/>
    <property type="molecule type" value="Genomic_DNA"/>
</dbReference>
<evidence type="ECO:0000259" key="3">
    <source>
        <dbReference type="PROSITE" id="PS50157"/>
    </source>
</evidence>
<feature type="compositionally biased region" description="Low complexity" evidence="2">
    <location>
        <begin position="153"/>
        <end position="164"/>
    </location>
</feature>
<feature type="compositionally biased region" description="Basic and acidic residues" evidence="2">
    <location>
        <begin position="685"/>
        <end position="706"/>
    </location>
</feature>
<accession>A0A7J6QBQ3</accession>
<name>A0A7J6QBQ3_PEROL</name>